<organism evidence="9 10">
    <name type="scientific">Acetobacterium malicum</name>
    <dbReference type="NCBI Taxonomy" id="52692"/>
    <lineage>
        <taxon>Bacteria</taxon>
        <taxon>Bacillati</taxon>
        <taxon>Bacillota</taxon>
        <taxon>Clostridia</taxon>
        <taxon>Eubacteriales</taxon>
        <taxon>Eubacteriaceae</taxon>
        <taxon>Acetobacterium</taxon>
    </lineage>
</organism>
<sequence length="499" mass="57476">MLDKIINKTDDYLATKSKTERKKIGQFFTSKETAVFMASLFDIPLRASISICDPGAGIGILSAALIERLVNESNVEEINLVCYENDAETAQILEENLSLISKQIAINFKYEIVISNYITSQNANFNKIRCSDHICREFDLIIGNPPYQKVSKDAQEALQMKEVCYGAPNLYFLFASMSILNLKNNGEMVYIIPRSWTSGAYFKSFRRFLLDSCCIKQMHLFISRDKVFDKEEVLQETMIIRLKKDSSIKMDSILITTSHNNHDFKNLTKLIVPYSLVVSEKEMYVYLITRESEIKVLEKVHKYSQTLPEIGLKMKTGLTVDFRNKEYLFEHPGDSLVPLFYSQNMKSGRIVFPNNEKILQYVTTDKMGLIQINQNYLFVKRFTAKEEKRRLQCAMYIAEDFSEYNYISTQNKINFITTIDGSTMSRELLAGLYVLFNSSLYDSYYRILNGSTQVNSTEINNIAVPERELIEKLGLCLLSGDLTTTEKCNEIMEMFYGKD</sequence>
<protein>
    <recommendedName>
        <fullName evidence="1">site-specific DNA-methyltransferase (adenine-specific)</fullName>
        <ecNumber evidence="1">2.1.1.72</ecNumber>
    </recommendedName>
</protein>
<keyword evidence="6" id="KW-0238">DNA-binding</keyword>
<dbReference type="EMBL" id="WJBE01000006">
    <property type="protein sequence ID" value="MBC3899782.1"/>
    <property type="molecule type" value="Genomic_DNA"/>
</dbReference>
<dbReference type="InterPro" id="IPR050953">
    <property type="entry name" value="N4_N6_ade-DNA_methylase"/>
</dbReference>
<evidence type="ECO:0000256" key="3">
    <source>
        <dbReference type="ARBA" id="ARBA00022679"/>
    </source>
</evidence>
<evidence type="ECO:0000256" key="5">
    <source>
        <dbReference type="ARBA" id="ARBA00022747"/>
    </source>
</evidence>
<evidence type="ECO:0000256" key="6">
    <source>
        <dbReference type="ARBA" id="ARBA00023125"/>
    </source>
</evidence>
<comment type="caution">
    <text evidence="9">The sequence shown here is derived from an EMBL/GenBank/DDBJ whole genome shotgun (WGS) entry which is preliminary data.</text>
</comment>
<dbReference type="PROSITE" id="PS00092">
    <property type="entry name" value="N6_MTASE"/>
    <property type="match status" value="1"/>
</dbReference>
<evidence type="ECO:0000313" key="9">
    <source>
        <dbReference type="EMBL" id="MBC3899782.1"/>
    </source>
</evidence>
<keyword evidence="3" id="KW-0808">Transferase</keyword>
<dbReference type="InterPro" id="IPR029063">
    <property type="entry name" value="SAM-dependent_MTases_sf"/>
</dbReference>
<dbReference type="PRINTS" id="PR00507">
    <property type="entry name" value="N12N6MTFRASE"/>
</dbReference>
<name>A0ABR6YXE5_9FIRM</name>
<dbReference type="InterPro" id="IPR002052">
    <property type="entry name" value="DNA_methylase_N6_adenine_CS"/>
</dbReference>
<evidence type="ECO:0000259" key="8">
    <source>
        <dbReference type="Pfam" id="PF07669"/>
    </source>
</evidence>
<feature type="domain" description="Type II methyltransferase M.TaqI-like" evidence="8">
    <location>
        <begin position="77"/>
        <end position="228"/>
    </location>
</feature>
<dbReference type="InterPro" id="IPR011639">
    <property type="entry name" value="MethylTrfase_TaqI-like_dom"/>
</dbReference>
<dbReference type="Proteomes" id="UP000622405">
    <property type="component" value="Unassembled WGS sequence"/>
</dbReference>
<dbReference type="EC" id="2.1.1.72" evidence="1"/>
<comment type="catalytic activity">
    <reaction evidence="7">
        <text>a 2'-deoxyadenosine in DNA + S-adenosyl-L-methionine = an N(6)-methyl-2'-deoxyadenosine in DNA + S-adenosyl-L-homocysteine + H(+)</text>
        <dbReference type="Rhea" id="RHEA:15197"/>
        <dbReference type="Rhea" id="RHEA-COMP:12418"/>
        <dbReference type="Rhea" id="RHEA-COMP:12419"/>
        <dbReference type="ChEBI" id="CHEBI:15378"/>
        <dbReference type="ChEBI" id="CHEBI:57856"/>
        <dbReference type="ChEBI" id="CHEBI:59789"/>
        <dbReference type="ChEBI" id="CHEBI:90615"/>
        <dbReference type="ChEBI" id="CHEBI:90616"/>
        <dbReference type="EC" id="2.1.1.72"/>
    </reaction>
</comment>
<dbReference type="Gene3D" id="3.40.50.150">
    <property type="entry name" value="Vaccinia Virus protein VP39"/>
    <property type="match status" value="1"/>
</dbReference>
<evidence type="ECO:0000256" key="7">
    <source>
        <dbReference type="ARBA" id="ARBA00047942"/>
    </source>
</evidence>
<reference evidence="9 10" key="1">
    <citation type="journal article" date="2020" name="mSystems">
        <title>Defining Genomic and Predicted Metabolic Features of the Acetobacterium Genus.</title>
        <authorList>
            <person name="Ross D.E."/>
            <person name="Marshall C.W."/>
            <person name="Gulliver D."/>
            <person name="May H.D."/>
            <person name="Norman R.S."/>
        </authorList>
    </citation>
    <scope>NUCLEOTIDE SEQUENCE [LARGE SCALE GENOMIC DNA]</scope>
    <source>
        <strain evidence="9 10">DSM 4132</strain>
    </source>
</reference>
<gene>
    <name evidence="9" type="ORF">GH811_09150</name>
</gene>
<keyword evidence="5" id="KW-0680">Restriction system</keyword>
<evidence type="ECO:0000256" key="2">
    <source>
        <dbReference type="ARBA" id="ARBA00022603"/>
    </source>
</evidence>
<dbReference type="PANTHER" id="PTHR33841">
    <property type="entry name" value="DNA METHYLTRANSFERASE YEEA-RELATED"/>
    <property type="match status" value="1"/>
</dbReference>
<dbReference type="GO" id="GO:0008168">
    <property type="term" value="F:methyltransferase activity"/>
    <property type="evidence" value="ECO:0007669"/>
    <property type="project" value="UniProtKB-KW"/>
</dbReference>
<accession>A0ABR6YXE5</accession>
<dbReference type="SUPFAM" id="SSF53335">
    <property type="entry name" value="S-adenosyl-L-methionine-dependent methyltransferases"/>
    <property type="match status" value="1"/>
</dbReference>
<dbReference type="Pfam" id="PF07669">
    <property type="entry name" value="Eco57I"/>
    <property type="match status" value="1"/>
</dbReference>
<proteinExistence type="predicted"/>
<keyword evidence="10" id="KW-1185">Reference proteome</keyword>
<evidence type="ECO:0000256" key="1">
    <source>
        <dbReference type="ARBA" id="ARBA00011900"/>
    </source>
</evidence>
<dbReference type="GO" id="GO:0032259">
    <property type="term" value="P:methylation"/>
    <property type="evidence" value="ECO:0007669"/>
    <property type="project" value="UniProtKB-KW"/>
</dbReference>
<dbReference type="PANTHER" id="PTHR33841:SF6">
    <property type="entry name" value="TYPE II METHYLTRANSFERASE M.HINDII"/>
    <property type="match status" value="1"/>
</dbReference>
<keyword evidence="2 9" id="KW-0489">Methyltransferase</keyword>
<keyword evidence="4" id="KW-0949">S-adenosyl-L-methionine</keyword>
<evidence type="ECO:0000313" key="10">
    <source>
        <dbReference type="Proteomes" id="UP000622405"/>
    </source>
</evidence>
<evidence type="ECO:0000256" key="4">
    <source>
        <dbReference type="ARBA" id="ARBA00022691"/>
    </source>
</evidence>